<evidence type="ECO:0000313" key="2">
    <source>
        <dbReference type="Proteomes" id="UP001054837"/>
    </source>
</evidence>
<dbReference type="Proteomes" id="UP001054837">
    <property type="component" value="Unassembled WGS sequence"/>
</dbReference>
<reference evidence="1 2" key="1">
    <citation type="submission" date="2021-06" db="EMBL/GenBank/DDBJ databases">
        <title>Caerostris darwini draft genome.</title>
        <authorList>
            <person name="Kono N."/>
            <person name="Arakawa K."/>
        </authorList>
    </citation>
    <scope>NUCLEOTIDE SEQUENCE [LARGE SCALE GENOMIC DNA]</scope>
</reference>
<dbReference type="AlphaFoldDB" id="A0AAV4QRM0"/>
<dbReference type="EMBL" id="BPLQ01004971">
    <property type="protein sequence ID" value="GIY11875.1"/>
    <property type="molecule type" value="Genomic_DNA"/>
</dbReference>
<keyword evidence="2" id="KW-1185">Reference proteome</keyword>
<evidence type="ECO:0000313" key="1">
    <source>
        <dbReference type="EMBL" id="GIY11875.1"/>
    </source>
</evidence>
<proteinExistence type="predicted"/>
<organism evidence="1 2">
    <name type="scientific">Caerostris darwini</name>
    <dbReference type="NCBI Taxonomy" id="1538125"/>
    <lineage>
        <taxon>Eukaryota</taxon>
        <taxon>Metazoa</taxon>
        <taxon>Ecdysozoa</taxon>
        <taxon>Arthropoda</taxon>
        <taxon>Chelicerata</taxon>
        <taxon>Arachnida</taxon>
        <taxon>Araneae</taxon>
        <taxon>Araneomorphae</taxon>
        <taxon>Entelegynae</taxon>
        <taxon>Araneoidea</taxon>
        <taxon>Araneidae</taxon>
        <taxon>Caerostris</taxon>
    </lineage>
</organism>
<accession>A0AAV4QRM0</accession>
<name>A0AAV4QRM0_9ARAC</name>
<protein>
    <submittedName>
        <fullName evidence="1">Uncharacterized protein</fullName>
    </submittedName>
</protein>
<sequence>MSQANREIAPRCLSAAQCPNAAAHNMSSGICFPFTLMRGRDSPTQKGCDCATVRAFSFPKGWNPFFIYYTCVRLIEREKKVAMVTRRNVGGMWYMCCGL</sequence>
<comment type="caution">
    <text evidence="1">The sequence shown here is derived from an EMBL/GenBank/DDBJ whole genome shotgun (WGS) entry which is preliminary data.</text>
</comment>
<gene>
    <name evidence="1" type="ORF">CDAR_29821</name>
</gene>